<sequence>MMSIDKNITDALLMAYHNNELDDKNKRAVKAWINESTSNKDIYLDLVKVWERSAELKPAPVAVDTDMAWKNVINKIDVSSKRGLNIRLKPILQIAAVFALLLTSFLVWKSTQKSDSILYAGIEKTNTVLSDGSKITMNVNSKITVDKHFEKDSRTISLAGEAFFDVKRDTSAPFIIHMPDQTFVKVLGTSFNINNTENETSVYVQSGKVEFGTAKTSIFLTKGQQAIYDHNTKTITQLTAEKNESAAVYWMDEKLNFEGETLQEILVTLETIFHSKIELHCEKAKNYAIVSSHYAETLTEILTVICTVHQLKMEIIDGEEPLYILKCDE</sequence>
<dbReference type="Gene3D" id="3.55.50.30">
    <property type="match status" value="1"/>
</dbReference>
<keyword evidence="1" id="KW-0472">Membrane</keyword>
<proteinExistence type="predicted"/>
<dbReference type="RefSeq" id="WP_111061517.1">
    <property type="nucleotide sequence ID" value="NZ_JBHUCU010000007.1"/>
</dbReference>
<name>A0A2W1NL95_9FLAO</name>
<dbReference type="AlphaFoldDB" id="A0A2W1NL95"/>
<dbReference type="InterPro" id="IPR012373">
    <property type="entry name" value="Ferrdict_sens_TM"/>
</dbReference>
<accession>A0A2W1NL95</accession>
<comment type="caution">
    <text evidence="4">The sequence shown here is derived from an EMBL/GenBank/DDBJ whole genome shotgun (WGS) entry which is preliminary data.</text>
</comment>
<evidence type="ECO:0000313" key="4">
    <source>
        <dbReference type="EMBL" id="PZE18616.1"/>
    </source>
</evidence>
<dbReference type="GO" id="GO:0016989">
    <property type="term" value="F:sigma factor antagonist activity"/>
    <property type="evidence" value="ECO:0007669"/>
    <property type="project" value="TreeGrafter"/>
</dbReference>
<feature type="transmembrane region" description="Helical" evidence="1">
    <location>
        <begin position="91"/>
        <end position="108"/>
    </location>
</feature>
<feature type="domain" description="FecR protein" evidence="2">
    <location>
        <begin position="124"/>
        <end position="210"/>
    </location>
</feature>
<dbReference type="Pfam" id="PF04773">
    <property type="entry name" value="FecR"/>
    <property type="match status" value="1"/>
</dbReference>
<dbReference type="Gene3D" id="2.60.120.1440">
    <property type="match status" value="1"/>
</dbReference>
<protein>
    <submittedName>
        <fullName evidence="4">Uncharacterized protein</fullName>
    </submittedName>
</protein>
<gene>
    <name evidence="4" type="ORF">DNU06_01940</name>
</gene>
<dbReference type="Proteomes" id="UP000249248">
    <property type="component" value="Unassembled WGS sequence"/>
</dbReference>
<dbReference type="OrthoDB" id="649666at2"/>
<evidence type="ECO:0000259" key="2">
    <source>
        <dbReference type="Pfam" id="PF04773"/>
    </source>
</evidence>
<evidence type="ECO:0000259" key="3">
    <source>
        <dbReference type="Pfam" id="PF16344"/>
    </source>
</evidence>
<reference evidence="4 5" key="1">
    <citation type="submission" date="2018-06" db="EMBL/GenBank/DDBJ databases">
        <title>The draft genome sequence of Crocinitomix sp. SM1701.</title>
        <authorList>
            <person name="Zhang X."/>
        </authorList>
    </citation>
    <scope>NUCLEOTIDE SEQUENCE [LARGE SCALE GENOMIC DNA]</scope>
    <source>
        <strain evidence="4 5">SM1701</strain>
    </source>
</reference>
<evidence type="ECO:0000256" key="1">
    <source>
        <dbReference type="SAM" id="Phobius"/>
    </source>
</evidence>
<evidence type="ECO:0000313" key="5">
    <source>
        <dbReference type="Proteomes" id="UP000249248"/>
    </source>
</evidence>
<keyword evidence="1" id="KW-1133">Transmembrane helix</keyword>
<keyword evidence="1" id="KW-0812">Transmembrane</keyword>
<dbReference type="PIRSF" id="PIRSF018266">
    <property type="entry name" value="FecR"/>
    <property type="match status" value="1"/>
</dbReference>
<dbReference type="EMBL" id="QKSB01000001">
    <property type="protein sequence ID" value="PZE18616.1"/>
    <property type="molecule type" value="Genomic_DNA"/>
</dbReference>
<dbReference type="InterPro" id="IPR006860">
    <property type="entry name" value="FecR"/>
</dbReference>
<dbReference type="PANTHER" id="PTHR30273">
    <property type="entry name" value="PERIPLASMIC SIGNAL SENSOR AND SIGMA FACTOR ACTIVATOR FECR-RELATED"/>
    <property type="match status" value="1"/>
</dbReference>
<dbReference type="InterPro" id="IPR032508">
    <property type="entry name" value="FecR_C"/>
</dbReference>
<dbReference type="PANTHER" id="PTHR30273:SF2">
    <property type="entry name" value="PROTEIN FECR"/>
    <property type="match status" value="1"/>
</dbReference>
<dbReference type="Pfam" id="PF16344">
    <property type="entry name" value="FecR_C"/>
    <property type="match status" value="1"/>
</dbReference>
<keyword evidence="5" id="KW-1185">Reference proteome</keyword>
<organism evidence="4 5">
    <name type="scientific">Putridiphycobacter roseus</name>
    <dbReference type="NCBI Taxonomy" id="2219161"/>
    <lineage>
        <taxon>Bacteria</taxon>
        <taxon>Pseudomonadati</taxon>
        <taxon>Bacteroidota</taxon>
        <taxon>Flavobacteriia</taxon>
        <taxon>Flavobacteriales</taxon>
        <taxon>Crocinitomicaceae</taxon>
        <taxon>Putridiphycobacter</taxon>
    </lineage>
</organism>
<feature type="domain" description="Protein FecR C-terminal" evidence="3">
    <location>
        <begin position="254"/>
        <end position="318"/>
    </location>
</feature>